<keyword evidence="17" id="KW-1185">Reference proteome</keyword>
<evidence type="ECO:0000256" key="11">
    <source>
        <dbReference type="ARBA" id="ARBA00023128"/>
    </source>
</evidence>
<dbReference type="Proteomes" id="UP000010552">
    <property type="component" value="Unassembled WGS sequence"/>
</dbReference>
<comment type="domain">
    <text evidence="14">The N-terminal domain has structural similarity with S-adenosyl-L-methionine-dependent methyltransferases, but does not bind S-adenosyl-L-methionine. It is required for correct assembly of the 2 Fe-S clusters.</text>
</comment>
<reference evidence="17" key="1">
    <citation type="journal article" date="2013" name="Science">
        <title>Comparative analysis of bat genomes provides insight into the evolution of flight and immunity.</title>
        <authorList>
            <person name="Zhang G."/>
            <person name="Cowled C."/>
            <person name="Shi Z."/>
            <person name="Huang Z."/>
            <person name="Bishop-Lilly K.A."/>
            <person name="Fang X."/>
            <person name="Wynne J.W."/>
            <person name="Xiong Z."/>
            <person name="Baker M.L."/>
            <person name="Zhao W."/>
            <person name="Tachedjian M."/>
            <person name="Zhu Y."/>
            <person name="Zhou P."/>
            <person name="Jiang X."/>
            <person name="Ng J."/>
            <person name="Yang L."/>
            <person name="Wu L."/>
            <person name="Xiao J."/>
            <person name="Feng Y."/>
            <person name="Chen Y."/>
            <person name="Sun X."/>
            <person name="Zhang Y."/>
            <person name="Marsh G.A."/>
            <person name="Crameri G."/>
            <person name="Broder C.C."/>
            <person name="Frey K.G."/>
            <person name="Wang L.F."/>
            <person name="Wang J."/>
        </authorList>
    </citation>
    <scope>NUCLEOTIDE SEQUENCE [LARGE SCALE GENOMIC DNA]</scope>
</reference>
<feature type="binding site" evidence="14">
    <location>
        <position position="569"/>
    </location>
    <ligand>
        <name>[2Fe-2S] cluster</name>
        <dbReference type="ChEBI" id="CHEBI:190135"/>
    </ligand>
</feature>
<keyword evidence="4 14" id="KW-0963">Cytoplasm</keyword>
<dbReference type="Pfam" id="PF00169">
    <property type="entry name" value="PH"/>
    <property type="match status" value="1"/>
</dbReference>
<evidence type="ECO:0000256" key="8">
    <source>
        <dbReference type="ARBA" id="ARBA00022723"/>
    </source>
</evidence>
<dbReference type="InterPro" id="IPR029063">
    <property type="entry name" value="SAM-dependent_MTases_sf"/>
</dbReference>
<comment type="similarity">
    <text evidence="14">Belongs to the anamorsin family.</text>
</comment>
<accession>L5KXA7</accession>
<dbReference type="eggNOG" id="KOG4020">
    <property type="taxonomic scope" value="Eukaryota"/>
</dbReference>
<evidence type="ECO:0000256" key="1">
    <source>
        <dbReference type="ARBA" id="ARBA00001966"/>
    </source>
</evidence>
<organism evidence="16 17">
    <name type="scientific">Pteropus alecto</name>
    <name type="common">Black flying fox</name>
    <dbReference type="NCBI Taxonomy" id="9402"/>
    <lineage>
        <taxon>Eukaryota</taxon>
        <taxon>Metazoa</taxon>
        <taxon>Chordata</taxon>
        <taxon>Craniata</taxon>
        <taxon>Vertebrata</taxon>
        <taxon>Euteleostomi</taxon>
        <taxon>Mammalia</taxon>
        <taxon>Eutheria</taxon>
        <taxon>Laurasiatheria</taxon>
        <taxon>Chiroptera</taxon>
        <taxon>Yinpterochiroptera</taxon>
        <taxon>Pteropodoidea</taxon>
        <taxon>Pteropodidae</taxon>
        <taxon>Pteropodinae</taxon>
        <taxon>Pteropus</taxon>
    </lineage>
</organism>
<comment type="subcellular location">
    <subcellularLocation>
        <location evidence="14">Cytoplasm</location>
    </subcellularLocation>
    <subcellularLocation>
        <location evidence="14">Nucleus</location>
    </subcellularLocation>
    <subcellularLocation>
        <location evidence="14">Mitochondrion intermembrane space</location>
    </subcellularLocation>
</comment>
<dbReference type="FunFam" id="3.40.50.150:FF:000658">
    <property type="entry name" value="Anamorsin"/>
    <property type="match status" value="1"/>
</dbReference>
<feature type="binding site" evidence="14">
    <location>
        <position position="594"/>
    </location>
    <ligand>
        <name>[4Fe-4S] cluster</name>
        <dbReference type="ChEBI" id="CHEBI:49883"/>
    </ligand>
</feature>
<keyword evidence="11 14" id="KW-0496">Mitochondrion</keyword>
<dbReference type="SMART" id="SM00233">
    <property type="entry name" value="PH"/>
    <property type="match status" value="1"/>
</dbReference>
<comment type="domain">
    <text evidence="14">The C-terminal domain binds 2 Fe-S clusters but is otherwise mostly in an intrinsically disordered conformation.</text>
</comment>
<feature type="binding site" evidence="14">
    <location>
        <position position="571"/>
    </location>
    <ligand>
        <name>[2Fe-2S] cluster</name>
        <dbReference type="ChEBI" id="CHEBI:190135"/>
    </ligand>
</feature>
<dbReference type="InterPro" id="IPR011993">
    <property type="entry name" value="PH-like_dom_sf"/>
</dbReference>
<gene>
    <name evidence="14" type="primary">CIAPIN1</name>
    <name evidence="16" type="ORF">PAL_GLEAN10011080</name>
</gene>
<evidence type="ECO:0000256" key="6">
    <source>
        <dbReference type="ARBA" id="ARBA00022703"/>
    </source>
</evidence>
<dbReference type="InParanoid" id="L5KXA7"/>
<evidence type="ECO:0000313" key="16">
    <source>
        <dbReference type="EMBL" id="ELK15418.1"/>
    </source>
</evidence>
<feature type="binding site" evidence="14">
    <location>
        <position position="566"/>
    </location>
    <ligand>
        <name>[2Fe-2S] cluster</name>
        <dbReference type="ChEBI" id="CHEBI:190135"/>
    </ligand>
</feature>
<dbReference type="InterPro" id="IPR049011">
    <property type="entry name" value="Anamorsin_N_metazoan"/>
</dbReference>
<dbReference type="PROSITE" id="PS51064">
    <property type="entry name" value="IRS_PTB"/>
    <property type="match status" value="1"/>
</dbReference>
<sequence length="632" mass="69929">MATSFNDIVKQGYVKMKSRKLGIYRRCWLVFRKSSSKGPQRLEKYPDEKSVCLRGCPKVTEISNVKCVTRLPKETKRQAVAIIFTDDSARTFTCDSELEAEEWYKTLSVECLGSRLNDISLGEPDLLAPGVQCEQTDRFNVFLLPCPNLDVYGECKLQITHENIYLWDIHNPRVKLVSWPLCSLRRYGRDATRFTFEAGRMCDAGEGLYTFQTQEGEQIYQRVHSATLAIAEQHRRVLLEMEKNVRLLNKGTEHYSYPCTPTTMLPRSAYWHHITGSQNIAEASSYAELRAGALTAGFSQATQGLTWQVASQFLWVHRAAGMADFGISAGQFVAVVWDKSSLVEALKELVDELQALTGSEGRVSVENINQLLQSAHKESSFDIILSGVIPGSTTVHSAEILAEMARILRPGGCLFLKEPVETAVVNNSKVKTASKLCSALTLSGLVEVKELQQESLSPEEIQSVQEHLGYHSDSLLSVQITGKKPNFEVGSSSQLKLSIAKKSPLVKPAVDPAAAKLWTLSATDMEDESMDLIDSDELLDPEDLKKPDPASLRAPSCGEGKKRKACRNCTCGLAEELEREKSKEQTSSQPKSACGNCYLGDAFRCASCPYLGMPAFKPGEQVLLSNSNLNDA</sequence>
<keyword evidence="10 14" id="KW-0411">Iron-sulfur</keyword>
<keyword evidence="3 14" id="KW-0004">4Fe-4S</keyword>
<feature type="binding site" evidence="14">
    <location>
        <position position="597"/>
    </location>
    <ligand>
        <name>[4Fe-4S] cluster</name>
        <dbReference type="ChEBI" id="CHEBI:49883"/>
    </ligand>
</feature>
<dbReference type="SMART" id="SM00310">
    <property type="entry name" value="PTBI"/>
    <property type="match status" value="1"/>
</dbReference>
<dbReference type="SMART" id="SM01244">
    <property type="entry name" value="IRS"/>
    <property type="match status" value="1"/>
</dbReference>
<keyword evidence="5" id="KW-0597">Phosphoprotein</keyword>
<dbReference type="InterPro" id="IPR037816">
    <property type="entry name" value="DOK4/5/6_PH"/>
</dbReference>
<dbReference type="CDD" id="cd14678">
    <property type="entry name" value="PH_DOK4_DOK5_DOK6"/>
    <property type="match status" value="1"/>
</dbReference>
<dbReference type="Gene3D" id="2.30.29.30">
    <property type="entry name" value="Pleckstrin-homology domain (PH domain)/Phosphotyrosine-binding domain (PTB)"/>
    <property type="match status" value="2"/>
</dbReference>
<name>L5KXA7_PTEAL</name>
<evidence type="ECO:0000259" key="15">
    <source>
        <dbReference type="PROSITE" id="PS51064"/>
    </source>
</evidence>
<evidence type="ECO:0000256" key="9">
    <source>
        <dbReference type="ARBA" id="ARBA00023004"/>
    </source>
</evidence>
<comment type="cofactor">
    <cofactor evidence="14">
        <name>[2Fe-2S] cluster</name>
        <dbReference type="ChEBI" id="CHEBI:190135"/>
    </cofactor>
</comment>
<dbReference type="PANTHER" id="PTHR21258:SF44">
    <property type="entry name" value="DOCKING PROTEIN 4"/>
    <property type="match status" value="1"/>
</dbReference>
<feature type="region of interest" description="Fe-S binding site B" evidence="14">
    <location>
        <begin position="594"/>
        <end position="608"/>
    </location>
</feature>
<feature type="binding site" evidence="14">
    <location>
        <position position="557"/>
    </location>
    <ligand>
        <name>[2Fe-2S] cluster</name>
        <dbReference type="ChEBI" id="CHEBI:190135"/>
    </ligand>
</feature>
<dbReference type="GO" id="GO:0051539">
    <property type="term" value="F:4 iron, 4 sulfur cluster binding"/>
    <property type="evidence" value="ECO:0007669"/>
    <property type="project" value="UniProtKB-KW"/>
</dbReference>
<dbReference type="EMBL" id="KB030537">
    <property type="protein sequence ID" value="ELK15418.1"/>
    <property type="molecule type" value="Genomic_DNA"/>
</dbReference>
<evidence type="ECO:0000256" key="5">
    <source>
        <dbReference type="ARBA" id="ARBA00022553"/>
    </source>
</evidence>
<feature type="binding site" evidence="14">
    <location>
        <position position="605"/>
    </location>
    <ligand>
        <name>[4Fe-4S] cluster</name>
        <dbReference type="ChEBI" id="CHEBI:49883"/>
    </ligand>
</feature>
<dbReference type="InterPro" id="IPR046408">
    <property type="entry name" value="CIAPIN1"/>
</dbReference>
<dbReference type="Pfam" id="PF05093">
    <property type="entry name" value="CIAPIN1"/>
    <property type="match status" value="1"/>
</dbReference>
<dbReference type="InterPro" id="IPR050996">
    <property type="entry name" value="Docking_Protein_DOK"/>
</dbReference>
<feature type="short sequence motif" description="Cx2C motif 1" evidence="14">
    <location>
        <begin position="594"/>
        <end position="597"/>
    </location>
</feature>
<evidence type="ECO:0000256" key="14">
    <source>
        <dbReference type="HAMAP-Rule" id="MF_03115"/>
    </source>
</evidence>
<dbReference type="Gene3D" id="3.40.50.150">
    <property type="entry name" value="Vaccinia Virus protein VP39"/>
    <property type="match status" value="1"/>
</dbReference>
<dbReference type="GO" id="GO:0009055">
    <property type="term" value="F:electron transfer activity"/>
    <property type="evidence" value="ECO:0007669"/>
    <property type="project" value="UniProtKB-UniRule"/>
</dbReference>
<evidence type="ECO:0000256" key="10">
    <source>
        <dbReference type="ARBA" id="ARBA00023014"/>
    </source>
</evidence>
<dbReference type="HAMAP" id="MF_03115">
    <property type="entry name" value="Anamorsin"/>
    <property type="match status" value="1"/>
</dbReference>
<comment type="similarity">
    <text evidence="2">Belongs to the DOK family. Type B subfamily.</text>
</comment>
<protein>
    <recommendedName>
        <fullName evidence="14">Anamorsin</fullName>
    </recommendedName>
    <alternativeName>
        <fullName evidence="14">Cytokine-induced apoptosis inhibitor 1</fullName>
    </alternativeName>
    <alternativeName>
        <fullName evidence="14">Fe-S cluster assembly protein DRE2 homolog</fullName>
    </alternativeName>
</protein>
<evidence type="ECO:0000256" key="3">
    <source>
        <dbReference type="ARBA" id="ARBA00022485"/>
    </source>
</evidence>
<dbReference type="SUPFAM" id="SSF53335">
    <property type="entry name" value="S-adenosyl-L-methionine-dependent methyltransferases"/>
    <property type="match status" value="1"/>
</dbReference>
<dbReference type="InterPro" id="IPR007785">
    <property type="entry name" value="Anamorsin"/>
</dbReference>
<dbReference type="InterPro" id="IPR002404">
    <property type="entry name" value="IRS_PTB"/>
</dbReference>
<evidence type="ECO:0000313" key="17">
    <source>
        <dbReference type="Proteomes" id="UP000010552"/>
    </source>
</evidence>
<keyword evidence="8 14" id="KW-0479">Metal-binding</keyword>
<dbReference type="AlphaFoldDB" id="L5KXA7"/>
<evidence type="ECO:0000256" key="4">
    <source>
        <dbReference type="ARBA" id="ARBA00022490"/>
    </source>
</evidence>
<evidence type="ECO:0000256" key="13">
    <source>
        <dbReference type="ARBA" id="ARBA00054715"/>
    </source>
</evidence>
<dbReference type="InterPro" id="IPR001849">
    <property type="entry name" value="PH_domain"/>
</dbReference>
<dbReference type="GO" id="GO:0043066">
    <property type="term" value="P:negative regulation of apoptotic process"/>
    <property type="evidence" value="ECO:0007669"/>
    <property type="project" value="UniProtKB-UniRule"/>
</dbReference>
<comment type="subunit">
    <text evidence="14">Monomer. Interacts with NDOR1. Interacts with CHCHD4.</text>
</comment>
<dbReference type="GO" id="GO:0030097">
    <property type="term" value="P:hemopoiesis"/>
    <property type="evidence" value="ECO:0007669"/>
    <property type="project" value="UniProtKB-UniRule"/>
</dbReference>
<keyword evidence="12 14" id="KW-0539">Nucleus</keyword>
<comment type="function">
    <text evidence="13 14">Component of the cytosolic iron-sulfur (Fe-S) protein assembly (CIA) machinery required for the maturation of extramitochondrial Fe-S proteins. Part of an electron transfer chain functioning in an early step of cytosolic Fe-S biogenesis, facilitating the de novo assembly of a [4Fe-4S] cluster on the scaffold complex NUBP1-NUBP2. Electrons are transferred to CIAPIN1 from NADPH via the FAD- and FMN-containing protein NDOR1. NDOR1-CIAPIN1 are also required for the assembly of the diferric tyrosyl radical cofactor of ribonucleotide reductase (RNR), probably by providing electrons for reduction during radical cofactor maturation in the catalytic small subunit. Has anti-apoptotic effects in the cell. Involved in negative control of cell death upon cytokine withdrawal. Promotes development of hematopoietic cells.</text>
</comment>
<dbReference type="CDD" id="cd13164">
    <property type="entry name" value="PTB_DOK4_DOK5_DOK6"/>
    <property type="match status" value="1"/>
</dbReference>
<dbReference type="PANTHER" id="PTHR21258">
    <property type="entry name" value="DOCKING PROTEIN RELATED"/>
    <property type="match status" value="1"/>
</dbReference>
<dbReference type="GO" id="GO:0051537">
    <property type="term" value="F:2 iron, 2 sulfur cluster binding"/>
    <property type="evidence" value="ECO:0007669"/>
    <property type="project" value="UniProtKB-UniRule"/>
</dbReference>
<dbReference type="Pfam" id="PF02174">
    <property type="entry name" value="IRS"/>
    <property type="match status" value="1"/>
</dbReference>
<evidence type="ECO:0000256" key="7">
    <source>
        <dbReference type="ARBA" id="ARBA00022714"/>
    </source>
</evidence>
<keyword evidence="6 14" id="KW-0053">Apoptosis</keyword>
<dbReference type="FunFam" id="2.30.29.30:FF:000082">
    <property type="entry name" value="Docking protein 5"/>
    <property type="match status" value="1"/>
</dbReference>
<dbReference type="GO" id="GO:0005730">
    <property type="term" value="C:nucleolus"/>
    <property type="evidence" value="ECO:0007669"/>
    <property type="project" value="UniProtKB-ARBA"/>
</dbReference>
<proteinExistence type="inferred from homology"/>
<dbReference type="SUPFAM" id="SSF50729">
    <property type="entry name" value="PH domain-like"/>
    <property type="match status" value="2"/>
</dbReference>
<dbReference type="STRING" id="9402.L5KXA7"/>
<dbReference type="GO" id="GO:0005758">
    <property type="term" value="C:mitochondrial intermembrane space"/>
    <property type="evidence" value="ECO:0007669"/>
    <property type="project" value="UniProtKB-SubCell"/>
</dbReference>
<feature type="domain" description="IRS-type PTB" evidence="15">
    <location>
        <begin position="132"/>
        <end position="237"/>
    </location>
</feature>
<dbReference type="GO" id="GO:0007169">
    <property type="term" value="P:cell surface receptor protein tyrosine kinase signaling pathway"/>
    <property type="evidence" value="ECO:0007669"/>
    <property type="project" value="TreeGrafter"/>
</dbReference>
<evidence type="ECO:0000256" key="12">
    <source>
        <dbReference type="ARBA" id="ARBA00023242"/>
    </source>
</evidence>
<dbReference type="GO" id="GO:0046872">
    <property type="term" value="F:metal ion binding"/>
    <property type="evidence" value="ECO:0007669"/>
    <property type="project" value="UniProtKB-KW"/>
</dbReference>
<dbReference type="GO" id="GO:0016226">
    <property type="term" value="P:iron-sulfur cluster assembly"/>
    <property type="evidence" value="ECO:0007669"/>
    <property type="project" value="UniProtKB-UniRule"/>
</dbReference>
<comment type="cofactor">
    <cofactor evidence="1 14">
        <name>[4Fe-4S] cluster</name>
        <dbReference type="ChEBI" id="CHEBI:49883"/>
    </cofactor>
</comment>
<comment type="domain">
    <text evidence="14">The twin Cx2C motifs are involved in the recognition by the mitochondrial CHCHD4/MIA40-GFER/ERV1 disulfide relay system. The formation of 2 disulfide bonds in the Cx2C motifs through dithiol/disulfide exchange reactions effectively traps the protein in the mitochondrial intermembrane space.</text>
</comment>
<dbReference type="Pfam" id="PF20922">
    <property type="entry name" value="Anamorsin_N"/>
    <property type="match status" value="1"/>
</dbReference>
<keyword evidence="7 14" id="KW-0001">2Fe-2S</keyword>
<feature type="short sequence motif" description="Cx2C motif 2" evidence="14">
    <location>
        <begin position="605"/>
        <end position="608"/>
    </location>
</feature>
<dbReference type="FunFam" id="2.30.29.30:FF:000110">
    <property type="entry name" value="Docking protein 4"/>
    <property type="match status" value="1"/>
</dbReference>
<keyword evidence="9 14" id="KW-0408">Iron</keyword>
<comment type="caution">
    <text evidence="14">Lacks conserved residue(s) required for the propagation of feature annotation.</text>
</comment>
<evidence type="ECO:0000256" key="2">
    <source>
        <dbReference type="ARBA" id="ARBA00006520"/>
    </source>
</evidence>
<feature type="binding site" evidence="14">
    <location>
        <position position="608"/>
    </location>
    <ligand>
        <name>[4Fe-4S] cluster</name>
        <dbReference type="ChEBI" id="CHEBI:49883"/>
    </ligand>
</feature>
<dbReference type="GO" id="GO:0006915">
    <property type="term" value="P:apoptotic process"/>
    <property type="evidence" value="ECO:0007669"/>
    <property type="project" value="UniProtKB-KW"/>
</dbReference>